<dbReference type="PROSITE" id="PS50106">
    <property type="entry name" value="PDZ"/>
    <property type="match status" value="1"/>
</dbReference>
<organism evidence="8 9">
    <name type="scientific">Candidatus Nealsonbacteria bacterium CG_4_10_14_3_um_filter_36_16</name>
    <dbReference type="NCBI Taxonomy" id="1974685"/>
    <lineage>
        <taxon>Bacteria</taxon>
        <taxon>Candidatus Nealsoniibacteriota</taxon>
    </lineage>
</organism>
<dbReference type="PANTHER" id="PTHR32060">
    <property type="entry name" value="TAIL-SPECIFIC PROTEASE"/>
    <property type="match status" value="1"/>
</dbReference>
<evidence type="ECO:0000256" key="1">
    <source>
        <dbReference type="ARBA" id="ARBA00009179"/>
    </source>
</evidence>
<reference evidence="9" key="1">
    <citation type="submission" date="2017-09" db="EMBL/GenBank/DDBJ databases">
        <title>Depth-based differentiation of microbial function through sediment-hosted aquifers and enrichment of novel symbionts in the deep terrestrial subsurface.</title>
        <authorList>
            <person name="Probst A.J."/>
            <person name="Ladd B."/>
            <person name="Jarett J.K."/>
            <person name="Geller-Mcgrath D.E."/>
            <person name="Sieber C.M.K."/>
            <person name="Emerson J.B."/>
            <person name="Anantharaman K."/>
            <person name="Thomas B.C."/>
            <person name="Malmstrom R."/>
            <person name="Stieglmeier M."/>
            <person name="Klingl A."/>
            <person name="Woyke T."/>
            <person name="Ryan C.M."/>
            <person name="Banfield J.F."/>
        </authorList>
    </citation>
    <scope>NUCLEOTIDE SEQUENCE [LARGE SCALE GENOMIC DNA]</scope>
</reference>
<dbReference type="NCBIfam" id="TIGR00225">
    <property type="entry name" value="prc"/>
    <property type="match status" value="1"/>
</dbReference>
<accession>A0A2M7MFI1</accession>
<protein>
    <submittedName>
        <fullName evidence="8">S41 family peptidase</fullName>
    </submittedName>
</protein>
<comment type="caution">
    <text evidence="8">The sequence shown here is derived from an EMBL/GenBank/DDBJ whole genome shotgun (WGS) entry which is preliminary data.</text>
</comment>
<comment type="similarity">
    <text evidence="1 5">Belongs to the peptidase S41A family.</text>
</comment>
<dbReference type="Gene3D" id="2.30.42.10">
    <property type="match status" value="1"/>
</dbReference>
<dbReference type="Gene3D" id="3.30.750.44">
    <property type="match status" value="1"/>
</dbReference>
<dbReference type="InterPro" id="IPR036034">
    <property type="entry name" value="PDZ_sf"/>
</dbReference>
<dbReference type="InterPro" id="IPR001478">
    <property type="entry name" value="PDZ"/>
</dbReference>
<dbReference type="Pfam" id="PF00595">
    <property type="entry name" value="PDZ"/>
    <property type="match status" value="1"/>
</dbReference>
<keyword evidence="2 5" id="KW-0645">Protease</keyword>
<keyword evidence="4 5" id="KW-0720">Serine protease</keyword>
<proteinExistence type="inferred from homology"/>
<evidence type="ECO:0000259" key="7">
    <source>
        <dbReference type="PROSITE" id="PS50106"/>
    </source>
</evidence>
<feature type="transmembrane region" description="Helical" evidence="6">
    <location>
        <begin position="28"/>
        <end position="48"/>
    </location>
</feature>
<dbReference type="SUPFAM" id="SSF50156">
    <property type="entry name" value="PDZ domain-like"/>
    <property type="match status" value="1"/>
</dbReference>
<dbReference type="AlphaFoldDB" id="A0A2M7MFI1"/>
<evidence type="ECO:0000256" key="2">
    <source>
        <dbReference type="ARBA" id="ARBA00022670"/>
    </source>
</evidence>
<dbReference type="CDD" id="cd07560">
    <property type="entry name" value="Peptidase_S41_CPP"/>
    <property type="match status" value="1"/>
</dbReference>
<dbReference type="InterPro" id="IPR055210">
    <property type="entry name" value="CtpA/B_N"/>
</dbReference>
<evidence type="ECO:0000256" key="6">
    <source>
        <dbReference type="SAM" id="Phobius"/>
    </source>
</evidence>
<dbReference type="SUPFAM" id="SSF52096">
    <property type="entry name" value="ClpP/crotonase"/>
    <property type="match status" value="1"/>
</dbReference>
<keyword evidence="3 5" id="KW-0378">Hydrolase</keyword>
<keyword evidence="6" id="KW-0472">Membrane</keyword>
<dbReference type="EMBL" id="PFJR01000010">
    <property type="protein sequence ID" value="PIX88594.1"/>
    <property type="molecule type" value="Genomic_DNA"/>
</dbReference>
<evidence type="ECO:0000313" key="8">
    <source>
        <dbReference type="EMBL" id="PIX88594.1"/>
    </source>
</evidence>
<keyword evidence="6" id="KW-0812">Transmembrane</keyword>
<dbReference type="GO" id="GO:0007165">
    <property type="term" value="P:signal transduction"/>
    <property type="evidence" value="ECO:0007669"/>
    <property type="project" value="TreeGrafter"/>
</dbReference>
<dbReference type="FunFam" id="2.30.42.10:FF:000063">
    <property type="entry name" value="Peptidase, S41 family"/>
    <property type="match status" value="1"/>
</dbReference>
<dbReference type="SMART" id="SM00228">
    <property type="entry name" value="PDZ"/>
    <property type="match status" value="1"/>
</dbReference>
<evidence type="ECO:0000256" key="4">
    <source>
        <dbReference type="ARBA" id="ARBA00022825"/>
    </source>
</evidence>
<dbReference type="PANTHER" id="PTHR32060:SF30">
    <property type="entry name" value="CARBOXY-TERMINAL PROCESSING PROTEASE CTPA"/>
    <property type="match status" value="1"/>
</dbReference>
<dbReference type="GO" id="GO:0008236">
    <property type="term" value="F:serine-type peptidase activity"/>
    <property type="evidence" value="ECO:0007669"/>
    <property type="project" value="UniProtKB-KW"/>
</dbReference>
<dbReference type="Pfam" id="PF03572">
    <property type="entry name" value="Peptidase_S41"/>
    <property type="match status" value="1"/>
</dbReference>
<feature type="domain" description="PDZ" evidence="7">
    <location>
        <begin position="105"/>
        <end position="181"/>
    </location>
</feature>
<dbReference type="Pfam" id="PF22694">
    <property type="entry name" value="CtpB_N-like"/>
    <property type="match status" value="1"/>
</dbReference>
<evidence type="ECO:0000256" key="5">
    <source>
        <dbReference type="RuleBase" id="RU004404"/>
    </source>
</evidence>
<evidence type="ECO:0000256" key="3">
    <source>
        <dbReference type="ARBA" id="ARBA00022801"/>
    </source>
</evidence>
<dbReference type="InterPro" id="IPR004447">
    <property type="entry name" value="Peptidase_S41A"/>
</dbReference>
<dbReference type="InterPro" id="IPR029045">
    <property type="entry name" value="ClpP/crotonase-like_dom_sf"/>
</dbReference>
<dbReference type="CDD" id="cd06782">
    <property type="entry name" value="cpPDZ_CPP-like"/>
    <property type="match status" value="1"/>
</dbReference>
<dbReference type="Proteomes" id="UP000230064">
    <property type="component" value="Unassembled WGS sequence"/>
</dbReference>
<dbReference type="Gene3D" id="3.90.226.10">
    <property type="entry name" value="2-enoyl-CoA Hydratase, Chain A, domain 1"/>
    <property type="match status" value="1"/>
</dbReference>
<gene>
    <name evidence="8" type="ORF">COZ30_00440</name>
</gene>
<dbReference type="SMART" id="SM00245">
    <property type="entry name" value="TSPc"/>
    <property type="match status" value="1"/>
</dbReference>
<sequence>MEKRFISLIRFRVAKAQYLNMGLKFKKLLISFFSVFIILASFGLGNYFGKSQCKVCPPEEIDFSLFWEAYHNLQEKFVDKEKLDIQKMIYGAISGMVKSLEDPYTVFLKPEESKRFIEDVTGTFEGVGMEIGIRKGQLQVIAPLEGTPAQRVGLRAGDKILEINGTSTVDMIVEEAVNLIRGPKDTEVTLTILREGWEKPKEFKIVRDIVEVPSLKWEVKRPASGYPDIAYIKLYQFSEKASFDFSKAAIEIMESPCKKIILDLRNNPGGYLEVAQDISGWFLERGEIVVIEDFGGKKEQKIYKAQGPSQFLDYPIVILINAGSASGSEILAGALRDNRGILLIGEKSFGKGSVQELEKLKEGSSLKITVARWLTPKGELIADKGLEPDIEVEMTEEDYEAGRDPQLDKAIEVIKNL</sequence>
<name>A0A2M7MFI1_9BACT</name>
<dbReference type="GO" id="GO:0004175">
    <property type="term" value="F:endopeptidase activity"/>
    <property type="evidence" value="ECO:0007669"/>
    <property type="project" value="TreeGrafter"/>
</dbReference>
<keyword evidence="6" id="KW-1133">Transmembrane helix</keyword>
<dbReference type="GO" id="GO:0030288">
    <property type="term" value="C:outer membrane-bounded periplasmic space"/>
    <property type="evidence" value="ECO:0007669"/>
    <property type="project" value="TreeGrafter"/>
</dbReference>
<dbReference type="InterPro" id="IPR005151">
    <property type="entry name" value="Tail-specific_protease"/>
</dbReference>
<evidence type="ECO:0000313" key="9">
    <source>
        <dbReference type="Proteomes" id="UP000230064"/>
    </source>
</evidence>
<dbReference type="GO" id="GO:0006508">
    <property type="term" value="P:proteolysis"/>
    <property type="evidence" value="ECO:0007669"/>
    <property type="project" value="UniProtKB-KW"/>
</dbReference>